<feature type="transmembrane region" description="Helical" evidence="1">
    <location>
        <begin position="380"/>
        <end position="396"/>
    </location>
</feature>
<evidence type="ECO:0000256" key="1">
    <source>
        <dbReference type="SAM" id="Phobius"/>
    </source>
</evidence>
<dbReference type="RefSeq" id="WP_076502248.1">
    <property type="nucleotide sequence ID" value="NZ_FTOP01000012.1"/>
</dbReference>
<reference evidence="3" key="1">
    <citation type="submission" date="2017-01" db="EMBL/GenBank/DDBJ databases">
        <authorList>
            <person name="Varghese N."/>
            <person name="Submissions S."/>
        </authorList>
    </citation>
    <scope>NUCLEOTIDE SEQUENCE [LARGE SCALE GENOMIC DNA]</scope>
    <source>
        <strain evidence="3">DSM 46698</strain>
    </source>
</reference>
<dbReference type="OrthoDB" id="816862at2"/>
<dbReference type="Proteomes" id="UP000186026">
    <property type="component" value="Unassembled WGS sequence"/>
</dbReference>
<feature type="transmembrane region" description="Helical" evidence="1">
    <location>
        <begin position="163"/>
        <end position="183"/>
    </location>
</feature>
<sequence>MNEFKLLLRKDLFILINNIKLILKNPLRLLPYLFVVGYFSFFYFRRAKRSSASIQEVDLEQLQEAASAMDVIPDAKLYAKLAIIGGLTLLALGVLLFQLFRATKKNISFFSMADVNMLFTAPVAPSSILVYYLIRSILPILGGSILFMLYASAQVVEQLGLEVIQVVVMGLGLAFFVFILFPIKFLIYTLHTKYDIMEHIKRGVFGFGVILLLMIVIPGVMADKFWHGMFAWLGSPWFDFFPLVGWSRAIILYPSHENLWLVGGFSLVYLLTFFMILQAVLQHAGYYYEDVLESTKSKEEAKEKVKGKKEASESAMSLNAKKQLDIPNFGFGAKALYWRNYVHSSRQDFHPFFGLYGLGFAGLGILFAALSRFDWFSHHVIYFYLLILIFIYWIAGMGRNNVGDLKKPYFILIPASWGAKFWNLIRLDLMQTLIFSSILIVPTVLIAKLSLLLIPAFVLAMLMFYLSGFAMTTVTNVGFEEGWDRKLIKPVMTIGVLLFGFLPAIGSGLFVFIISKQFAYGMIGICVGMLLVTGVMLHVAMDLISKIEFKEQEG</sequence>
<organism evidence="2 3">
    <name type="scientific">Belliella pelovolcani</name>
    <dbReference type="NCBI Taxonomy" id="529505"/>
    <lineage>
        <taxon>Bacteria</taxon>
        <taxon>Pseudomonadati</taxon>
        <taxon>Bacteroidota</taxon>
        <taxon>Cytophagia</taxon>
        <taxon>Cytophagales</taxon>
        <taxon>Cyclobacteriaceae</taxon>
        <taxon>Belliella</taxon>
    </lineage>
</organism>
<feature type="transmembrane region" description="Helical" evidence="1">
    <location>
        <begin position="132"/>
        <end position="151"/>
    </location>
</feature>
<dbReference type="AlphaFoldDB" id="A0A1N7NXM3"/>
<gene>
    <name evidence="2" type="ORF">SAMN05421761_11273</name>
</gene>
<dbReference type="STRING" id="529505.SAMN05421761_11273"/>
<dbReference type="InterPro" id="IPR031584">
    <property type="entry name" value="Put_ABC_export"/>
</dbReference>
<keyword evidence="3" id="KW-1185">Reference proteome</keyword>
<feature type="transmembrane region" description="Helical" evidence="1">
    <location>
        <begin position="520"/>
        <end position="540"/>
    </location>
</feature>
<feature type="transmembrane region" description="Helical" evidence="1">
    <location>
        <begin position="228"/>
        <end position="247"/>
    </location>
</feature>
<feature type="transmembrane region" description="Helical" evidence="1">
    <location>
        <begin position="204"/>
        <end position="222"/>
    </location>
</feature>
<accession>A0A1N7NXM3</accession>
<feature type="transmembrane region" description="Helical" evidence="1">
    <location>
        <begin position="457"/>
        <end position="479"/>
    </location>
</feature>
<keyword evidence="1" id="KW-0472">Membrane</keyword>
<dbReference type="Pfam" id="PF16962">
    <property type="entry name" value="ABC_export"/>
    <property type="match status" value="1"/>
</dbReference>
<proteinExistence type="predicted"/>
<feature type="transmembrane region" description="Helical" evidence="1">
    <location>
        <begin position="259"/>
        <end position="281"/>
    </location>
</feature>
<feature type="transmembrane region" description="Helical" evidence="1">
    <location>
        <begin position="77"/>
        <end position="100"/>
    </location>
</feature>
<keyword evidence="1" id="KW-0812">Transmembrane</keyword>
<evidence type="ECO:0000313" key="3">
    <source>
        <dbReference type="Proteomes" id="UP000186026"/>
    </source>
</evidence>
<name>A0A1N7NXM3_9BACT</name>
<dbReference type="EMBL" id="FTOP01000012">
    <property type="protein sequence ID" value="SIT03125.1"/>
    <property type="molecule type" value="Genomic_DNA"/>
</dbReference>
<feature type="transmembrane region" description="Helical" evidence="1">
    <location>
        <begin position="27"/>
        <end position="44"/>
    </location>
</feature>
<feature type="transmembrane region" description="Helical" evidence="1">
    <location>
        <begin position="491"/>
        <end position="514"/>
    </location>
</feature>
<evidence type="ECO:0000313" key="2">
    <source>
        <dbReference type="EMBL" id="SIT03125.1"/>
    </source>
</evidence>
<keyword evidence="1" id="KW-1133">Transmembrane helix</keyword>
<protein>
    <submittedName>
        <fullName evidence="2">Putative ABC exporter</fullName>
    </submittedName>
</protein>
<feature type="transmembrane region" description="Helical" evidence="1">
    <location>
        <begin position="432"/>
        <end position="451"/>
    </location>
</feature>
<feature type="transmembrane region" description="Helical" evidence="1">
    <location>
        <begin position="353"/>
        <end position="373"/>
    </location>
</feature>